<sequence length="196" mass="22002">MALIVDEEKIAMITVHSGITVSPAHLCFGRCAIRLRDVAVLFRIQIVHVVPVEMGRRAIICLHIIPKQLFPVRLFLIVNLVTDGSVAKNFRLIFKRLEITDRRSGPGPEVSSIHIRGLICNDLVLLALTGIEKRSLHTTGRFEKLLAISLIVLFFQLKSAYETKLVSYMIDVPTGPDPKTLDDLRERDLQVLVDDA</sequence>
<name>A0A8W7PJV0_ANOCL</name>
<accession>A0A8W7PJV0</accession>
<reference evidence="1" key="1">
    <citation type="submission" date="2022-08" db="UniProtKB">
        <authorList>
            <consortium name="EnsemblMetazoa"/>
        </authorList>
    </citation>
    <scope>IDENTIFICATION</scope>
</reference>
<dbReference type="Proteomes" id="UP000075882">
    <property type="component" value="Unassembled WGS sequence"/>
</dbReference>
<organism evidence="1">
    <name type="scientific">Anopheles coluzzii</name>
    <name type="common">African malaria mosquito</name>
    <dbReference type="NCBI Taxonomy" id="1518534"/>
    <lineage>
        <taxon>Eukaryota</taxon>
        <taxon>Metazoa</taxon>
        <taxon>Ecdysozoa</taxon>
        <taxon>Arthropoda</taxon>
        <taxon>Hexapoda</taxon>
        <taxon>Insecta</taxon>
        <taxon>Pterygota</taxon>
        <taxon>Neoptera</taxon>
        <taxon>Endopterygota</taxon>
        <taxon>Diptera</taxon>
        <taxon>Nematocera</taxon>
        <taxon>Culicoidea</taxon>
        <taxon>Culicidae</taxon>
        <taxon>Anophelinae</taxon>
        <taxon>Anopheles</taxon>
    </lineage>
</organism>
<protein>
    <submittedName>
        <fullName evidence="1">Uncharacterized protein</fullName>
    </submittedName>
</protein>
<proteinExistence type="predicted"/>
<evidence type="ECO:0000313" key="1">
    <source>
        <dbReference type="EnsemblMetazoa" id="ACOM033046-PA.1"/>
    </source>
</evidence>
<dbReference type="EnsemblMetazoa" id="ACOM033046-RA">
    <property type="protein sequence ID" value="ACOM033046-PA.1"/>
    <property type="gene ID" value="ACOM033046"/>
</dbReference>
<dbReference type="AlphaFoldDB" id="A0A8W7PJV0"/>